<dbReference type="EMBL" id="JANIIC010000101">
    <property type="protein sequence ID" value="MCQ8836038.1"/>
    <property type="molecule type" value="Genomic_DNA"/>
</dbReference>
<dbReference type="InterPro" id="IPR001932">
    <property type="entry name" value="PPM-type_phosphatase-like_dom"/>
</dbReference>
<keyword evidence="2" id="KW-0472">Membrane</keyword>
<evidence type="ECO:0000313" key="4">
    <source>
        <dbReference type="EMBL" id="MCQ8836038.1"/>
    </source>
</evidence>
<evidence type="ECO:0000313" key="5">
    <source>
        <dbReference type="Proteomes" id="UP001142400"/>
    </source>
</evidence>
<organism evidence="4 5">
    <name type="scientific">Streptomyces malaysiensis subsp. samsunensis</name>
    <dbReference type="NCBI Taxonomy" id="459658"/>
    <lineage>
        <taxon>Bacteria</taxon>
        <taxon>Bacillati</taxon>
        <taxon>Actinomycetota</taxon>
        <taxon>Actinomycetes</taxon>
        <taxon>Kitasatosporales</taxon>
        <taxon>Streptomycetaceae</taxon>
        <taxon>Streptomyces</taxon>
        <taxon>Streptomyces violaceusniger group</taxon>
    </lineage>
</organism>
<evidence type="ECO:0000256" key="2">
    <source>
        <dbReference type="SAM" id="Phobius"/>
    </source>
</evidence>
<feature type="transmembrane region" description="Helical" evidence="2">
    <location>
        <begin position="35"/>
        <end position="57"/>
    </location>
</feature>
<keyword evidence="2" id="KW-0812">Transmembrane</keyword>
<comment type="caution">
    <text evidence="4">The sequence shown here is derived from an EMBL/GenBank/DDBJ whole genome shotgun (WGS) entry which is preliminary data.</text>
</comment>
<dbReference type="Proteomes" id="UP001142400">
    <property type="component" value="Unassembled WGS sequence"/>
</dbReference>
<accession>A0A9X2RZB9</accession>
<dbReference type="InterPro" id="IPR036457">
    <property type="entry name" value="PPM-type-like_dom_sf"/>
</dbReference>
<keyword evidence="2" id="KW-1133">Transmembrane helix</keyword>
<keyword evidence="1" id="KW-0378">Hydrolase</keyword>
<name>A0A9X2RZB9_STRMQ</name>
<protein>
    <submittedName>
        <fullName evidence="4">Serine/threonine-protein phosphatase</fullName>
    </submittedName>
</protein>
<dbReference type="RefSeq" id="WP_257636120.1">
    <property type="nucleotide sequence ID" value="NZ_JANIIC010000101.1"/>
</dbReference>
<dbReference type="SMART" id="SM00331">
    <property type="entry name" value="PP2C_SIG"/>
    <property type="match status" value="1"/>
</dbReference>
<dbReference type="PANTHER" id="PTHR43156">
    <property type="entry name" value="STAGE II SPORULATION PROTEIN E-RELATED"/>
    <property type="match status" value="1"/>
</dbReference>
<keyword evidence="5" id="KW-1185">Reference proteome</keyword>
<dbReference type="PANTHER" id="PTHR43156:SF2">
    <property type="entry name" value="STAGE II SPORULATION PROTEIN E"/>
    <property type="match status" value="1"/>
</dbReference>
<feature type="domain" description="PPM-type phosphatase" evidence="3">
    <location>
        <begin position="161"/>
        <end position="384"/>
    </location>
</feature>
<dbReference type="Pfam" id="PF07228">
    <property type="entry name" value="SpoIIE"/>
    <property type="match status" value="1"/>
</dbReference>
<evidence type="ECO:0000256" key="1">
    <source>
        <dbReference type="ARBA" id="ARBA00022801"/>
    </source>
</evidence>
<dbReference type="FunFam" id="3.60.40.10:FF:000058">
    <property type="entry name" value="Stage II sporulation protein E"/>
    <property type="match status" value="1"/>
</dbReference>
<gene>
    <name evidence="4" type="ORF">NQU54_45240</name>
</gene>
<dbReference type="AlphaFoldDB" id="A0A9X2RZB9"/>
<dbReference type="SUPFAM" id="SSF81606">
    <property type="entry name" value="PP2C-like"/>
    <property type="match status" value="1"/>
</dbReference>
<dbReference type="InterPro" id="IPR052016">
    <property type="entry name" value="Bact_Sigma-Reg"/>
</dbReference>
<sequence length="391" mass="40623">MAGEMRAGGPGGGDPGAGARRCVASGAGEGAPGGWAGVLVMVPVLLLIGGVVLDVFGPVPYGGLPLLSAGPLAACMVLTFRGAAITAAGACVVSVCVDVLVGRPLTALVVDLLDVAVISGIALWLKWAVQSQGQRFAAVRAVAEVAQRAVLPPPPARVGAVSVATRYECAYAEALIGGDFYAVRGSPFGVRALIGDVRGKGLPAVSTMAVATSAFREAAEQAATLRELAEYMERALVRFAADVGDQPDALERFATAVLVEVSEEEGRVRLYHRGHPPPYLIRGGRVTTLEPSVPGLPLGLGMPEGVAVSGCDTFPFDQGDYLLLVTDGVTEARDRHGVFYEPRTRLADREFRTASEVVDTLVADVTDWTGGQRHDDMAIVVLTPLSARSPD</sequence>
<evidence type="ECO:0000259" key="3">
    <source>
        <dbReference type="SMART" id="SM00331"/>
    </source>
</evidence>
<reference evidence="4" key="1">
    <citation type="submission" date="2022-06" db="EMBL/GenBank/DDBJ databases">
        <title>WGS of actinobacteria.</title>
        <authorList>
            <person name="Thawai C."/>
        </authorList>
    </citation>
    <scope>NUCLEOTIDE SEQUENCE</scope>
    <source>
        <strain evidence="4">DSM 42010</strain>
    </source>
</reference>
<proteinExistence type="predicted"/>
<dbReference type="Gene3D" id="3.60.40.10">
    <property type="entry name" value="PPM-type phosphatase domain"/>
    <property type="match status" value="1"/>
</dbReference>
<feature type="transmembrane region" description="Helical" evidence="2">
    <location>
        <begin position="107"/>
        <end position="125"/>
    </location>
</feature>
<dbReference type="GO" id="GO:0016791">
    <property type="term" value="F:phosphatase activity"/>
    <property type="evidence" value="ECO:0007669"/>
    <property type="project" value="TreeGrafter"/>
</dbReference>